<dbReference type="Proteomes" id="UP000001603">
    <property type="component" value="Unassembled WGS sequence"/>
</dbReference>
<dbReference type="RefSeq" id="WP_005366305.1">
    <property type="nucleotide sequence ID" value="NZ_CH902599.1"/>
</dbReference>
<name>Q1ZU39_PHOAS</name>
<dbReference type="EMBL" id="AAOJ01000001">
    <property type="protein sequence ID" value="EAS66571.1"/>
    <property type="molecule type" value="Genomic_DNA"/>
</dbReference>
<comment type="caution">
    <text evidence="1">The sequence shown here is derived from an EMBL/GenBank/DDBJ whole genome shotgun (WGS) entry which is preliminary data.</text>
</comment>
<dbReference type="OrthoDB" id="5906764at2"/>
<proteinExistence type="predicted"/>
<dbReference type="AlphaFoldDB" id="Q1ZU39"/>
<dbReference type="PROSITE" id="PS51257">
    <property type="entry name" value="PROKAR_LIPOPROTEIN"/>
    <property type="match status" value="1"/>
</dbReference>
<accession>Q1ZU39</accession>
<evidence type="ECO:0000313" key="2">
    <source>
        <dbReference type="Proteomes" id="UP000001603"/>
    </source>
</evidence>
<dbReference type="eggNOG" id="ENOG5031N9H">
    <property type="taxonomic scope" value="Bacteria"/>
</dbReference>
<evidence type="ECO:0008006" key="3">
    <source>
        <dbReference type="Google" id="ProtNLM"/>
    </source>
</evidence>
<sequence length="306" mass="33834">MQKKTGLIILLSSIISIGCASTDTKESVIEPVANQPTKSKAYNIAAQTILTRPYKVGFETIDSPLKDFTKAEIEDTKTELTRNVGSASKFFGTLSILSGNLTGVIDVVGGTVASISTSNHTASIPRWIVAVDKKQFNSPLEAQKYIQKEIQESAIQTLNDFGYSSKIVDLPEHHTTRIDIERNSKSVPFGVFVPSDPSLKVTEYNTTLIDGKLKEAYTTGFDLDSRTSKLVITEPLPFIARISFKDENLNSAAYYKALTAKLPKGFYLYVPSFVDNYYDGNKYTDLSQVVPAIYTQGEQYEFIQGM</sequence>
<organism evidence="1 2">
    <name type="scientific">Photobacterium angustum (strain S14 / CCUG 15956)</name>
    <name type="common">Vibrio sp. (strain S14 / CCUG 15956)</name>
    <dbReference type="NCBI Taxonomy" id="314292"/>
    <lineage>
        <taxon>Bacteria</taxon>
        <taxon>Pseudomonadati</taxon>
        <taxon>Pseudomonadota</taxon>
        <taxon>Gammaproteobacteria</taxon>
        <taxon>Vibrionales</taxon>
        <taxon>Vibrionaceae</taxon>
        <taxon>Photobacterium</taxon>
    </lineage>
</organism>
<gene>
    <name evidence="1" type="ORF">VAS14_14679</name>
</gene>
<dbReference type="HOGENOM" id="CLU_923937_0_0_6"/>
<evidence type="ECO:0000313" key="1">
    <source>
        <dbReference type="EMBL" id="EAS66571.1"/>
    </source>
</evidence>
<protein>
    <recommendedName>
        <fullName evidence="3">Lipoprotein</fullName>
    </recommendedName>
</protein>
<reference evidence="1 2" key="1">
    <citation type="journal article" date="2009" name="Proc. Natl. Acad. Sci. U.S.A.">
        <title>The genomic basis of trophic strategy in marine bacteria.</title>
        <authorList>
            <person name="Lauro F.M."/>
            <person name="McDougald D."/>
            <person name="Thomas T."/>
            <person name="Williams T.J."/>
            <person name="Egan S."/>
            <person name="Rice S."/>
            <person name="DeMaere M.Z."/>
            <person name="Ting L."/>
            <person name="Ertan H."/>
            <person name="Johnson J."/>
            <person name="Ferriera S."/>
            <person name="Lapidus A."/>
            <person name="Anderson I."/>
            <person name="Kyrpides N."/>
            <person name="Munk A.C."/>
            <person name="Detter C."/>
            <person name="Han C.S."/>
            <person name="Brown M.V."/>
            <person name="Robb F.T."/>
            <person name="Kjelleberg S."/>
            <person name="Cavicchioli R."/>
        </authorList>
    </citation>
    <scope>NUCLEOTIDE SEQUENCE [LARGE SCALE GENOMIC DNA]</scope>
    <source>
        <strain evidence="1 2">S14</strain>
    </source>
</reference>